<dbReference type="PANTHER" id="PTHR38011:SF11">
    <property type="entry name" value="2,5-DIAMINO-6-RIBOSYLAMINO-4(3H)-PYRIMIDINONE 5'-PHOSPHATE REDUCTASE"/>
    <property type="match status" value="1"/>
</dbReference>
<dbReference type="InterPro" id="IPR024072">
    <property type="entry name" value="DHFR-like_dom_sf"/>
</dbReference>
<evidence type="ECO:0000259" key="1">
    <source>
        <dbReference type="Pfam" id="PF01872"/>
    </source>
</evidence>
<gene>
    <name evidence="2" type="ORF">DF182_22840</name>
</gene>
<dbReference type="Pfam" id="PF01872">
    <property type="entry name" value="RibD_C"/>
    <property type="match status" value="1"/>
</dbReference>
<dbReference type="OrthoDB" id="195113at2"/>
<protein>
    <submittedName>
        <fullName evidence="2">Deaminase</fullName>
    </submittedName>
</protein>
<dbReference type="Proteomes" id="UP000253410">
    <property type="component" value="Unassembled WGS sequence"/>
</dbReference>
<dbReference type="InterPro" id="IPR002734">
    <property type="entry name" value="RibDG_C"/>
</dbReference>
<dbReference type="AlphaFoldDB" id="A0A365XTL7"/>
<sequence length="190" mass="21313">MRKLKLQMQVSIDGFVAGPNGEMDWPISDWDEELKNYVMELTAPVDLILIGRKLADHFIPTWAARAGDPDVADIFTHKMNDTEKVVFSRTQTEHGWKNTVLINENLEEEINRLKRSSGGDIITYGGSGMAASLITRNLIDEYHLFINPVALGKGLPIFHLLEQKLSMKLISTTSFACGIVVLCYQPQHQG</sequence>
<dbReference type="GO" id="GO:0009231">
    <property type="term" value="P:riboflavin biosynthetic process"/>
    <property type="evidence" value="ECO:0007669"/>
    <property type="project" value="InterPro"/>
</dbReference>
<dbReference type="EMBL" id="QFFJ01000002">
    <property type="protein sequence ID" value="RBL89361.1"/>
    <property type="molecule type" value="Genomic_DNA"/>
</dbReference>
<accession>A0A365XTL7</accession>
<evidence type="ECO:0000313" key="3">
    <source>
        <dbReference type="Proteomes" id="UP000253410"/>
    </source>
</evidence>
<comment type="caution">
    <text evidence="2">The sequence shown here is derived from an EMBL/GenBank/DDBJ whole genome shotgun (WGS) entry which is preliminary data.</text>
</comment>
<proteinExistence type="predicted"/>
<dbReference type="InterPro" id="IPR050765">
    <property type="entry name" value="Riboflavin_Biosynth_HTPR"/>
</dbReference>
<feature type="domain" description="Bacterial bifunctional deaminase-reductase C-terminal" evidence="1">
    <location>
        <begin position="3"/>
        <end position="181"/>
    </location>
</feature>
<dbReference type="GO" id="GO:0008703">
    <property type="term" value="F:5-amino-6-(5-phosphoribosylamino)uracil reductase activity"/>
    <property type="evidence" value="ECO:0007669"/>
    <property type="project" value="InterPro"/>
</dbReference>
<dbReference type="PANTHER" id="PTHR38011">
    <property type="entry name" value="DIHYDROFOLATE REDUCTASE FAMILY PROTEIN (AFU_ORTHOLOGUE AFUA_8G06820)"/>
    <property type="match status" value="1"/>
</dbReference>
<dbReference type="Gene3D" id="3.40.430.10">
    <property type="entry name" value="Dihydrofolate Reductase, subunit A"/>
    <property type="match status" value="1"/>
</dbReference>
<evidence type="ECO:0000313" key="2">
    <source>
        <dbReference type="EMBL" id="RBL89361.1"/>
    </source>
</evidence>
<reference evidence="2 3" key="1">
    <citation type="submission" date="2018-05" db="EMBL/GenBank/DDBJ databases">
        <title>Chitinophaga sp. K3CV102501T nov., isolated from isolated from a monsoon evergreen broad-leaved forest soil.</title>
        <authorList>
            <person name="Lv Y."/>
        </authorList>
    </citation>
    <scope>NUCLEOTIDE SEQUENCE [LARGE SCALE GENOMIC DNA]</scope>
    <source>
        <strain evidence="2 3">GDMCC 1.1325</strain>
    </source>
</reference>
<keyword evidence="3" id="KW-1185">Reference proteome</keyword>
<organism evidence="2 3">
    <name type="scientific">Chitinophaga flava</name>
    <dbReference type="NCBI Taxonomy" id="2259036"/>
    <lineage>
        <taxon>Bacteria</taxon>
        <taxon>Pseudomonadati</taxon>
        <taxon>Bacteroidota</taxon>
        <taxon>Chitinophagia</taxon>
        <taxon>Chitinophagales</taxon>
        <taxon>Chitinophagaceae</taxon>
        <taxon>Chitinophaga</taxon>
    </lineage>
</organism>
<dbReference type="RefSeq" id="WP_113618105.1">
    <property type="nucleotide sequence ID" value="NZ_QFFJ01000002.1"/>
</dbReference>
<name>A0A365XTL7_9BACT</name>
<dbReference type="SUPFAM" id="SSF53597">
    <property type="entry name" value="Dihydrofolate reductase-like"/>
    <property type="match status" value="1"/>
</dbReference>